<dbReference type="AlphaFoldDB" id="A0AAW7M1D9"/>
<dbReference type="Proteomes" id="UP001172737">
    <property type="component" value="Unassembled WGS sequence"/>
</dbReference>
<evidence type="ECO:0000313" key="1">
    <source>
        <dbReference type="EMBL" id="MDN4487184.1"/>
    </source>
</evidence>
<reference evidence="1" key="1">
    <citation type="submission" date="2023-06" db="EMBL/GenBank/DDBJ databases">
        <title>Sysu t00039.</title>
        <authorList>
            <person name="Gao L."/>
            <person name="Fang B.-Z."/>
            <person name="Li W.-J."/>
        </authorList>
    </citation>
    <scope>NUCLEOTIDE SEQUENCE</scope>
    <source>
        <strain evidence="1">SYSU T00039</strain>
    </source>
</reference>
<gene>
    <name evidence="1" type="ORF">QQX10_03285</name>
</gene>
<sequence>MSIDVTIASSAAGVSDLDDSTAAVLRRVTERFASARDRRRLVAALRASRRRRTAPAARIAAGMPAGAFTRFA</sequence>
<dbReference type="RefSeq" id="WP_301120020.1">
    <property type="nucleotide sequence ID" value="NZ_JAUHPX010000001.1"/>
</dbReference>
<comment type="caution">
    <text evidence="1">The sequence shown here is derived from an EMBL/GenBank/DDBJ whole genome shotgun (WGS) entry which is preliminary data.</text>
</comment>
<evidence type="ECO:0000313" key="2">
    <source>
        <dbReference type="Proteomes" id="UP001172737"/>
    </source>
</evidence>
<organism evidence="1 2">
    <name type="scientific">Demequina lignilytica</name>
    <dbReference type="NCBI Taxonomy" id="3051663"/>
    <lineage>
        <taxon>Bacteria</taxon>
        <taxon>Bacillati</taxon>
        <taxon>Actinomycetota</taxon>
        <taxon>Actinomycetes</taxon>
        <taxon>Micrococcales</taxon>
        <taxon>Demequinaceae</taxon>
        <taxon>Demequina</taxon>
    </lineage>
</organism>
<name>A0AAW7M1D9_9MICO</name>
<protein>
    <submittedName>
        <fullName evidence="1">Uncharacterized protein</fullName>
    </submittedName>
</protein>
<dbReference type="EMBL" id="JAUHPX010000001">
    <property type="protein sequence ID" value="MDN4487184.1"/>
    <property type="molecule type" value="Genomic_DNA"/>
</dbReference>
<accession>A0AAW7M1D9</accession>
<keyword evidence="2" id="KW-1185">Reference proteome</keyword>
<proteinExistence type="predicted"/>